<dbReference type="InterPro" id="IPR027417">
    <property type="entry name" value="P-loop_NTPase"/>
</dbReference>
<dbReference type="PANTHER" id="PTHR42794">
    <property type="entry name" value="HEMIN IMPORT ATP-BINDING PROTEIN HMUV"/>
    <property type="match status" value="1"/>
</dbReference>
<dbReference type="STRING" id="150248.SAMN05216169_100477"/>
<organism evidence="6 7">
    <name type="scientific">Anoxybacillus pushchinoensis</name>
    <dbReference type="NCBI Taxonomy" id="150248"/>
    <lineage>
        <taxon>Bacteria</taxon>
        <taxon>Bacillati</taxon>
        <taxon>Bacillota</taxon>
        <taxon>Bacilli</taxon>
        <taxon>Bacillales</taxon>
        <taxon>Anoxybacillaceae</taxon>
        <taxon>Anoxybacillus</taxon>
    </lineage>
</organism>
<dbReference type="Gene3D" id="3.40.50.300">
    <property type="entry name" value="P-loop containing nucleotide triphosphate hydrolases"/>
    <property type="match status" value="1"/>
</dbReference>
<dbReference type="InterPro" id="IPR003439">
    <property type="entry name" value="ABC_transporter-like_ATP-bd"/>
</dbReference>
<keyword evidence="4" id="KW-1278">Translocase</keyword>
<feature type="domain" description="ABC transporter" evidence="5">
    <location>
        <begin position="5"/>
        <end position="238"/>
    </location>
</feature>
<evidence type="ECO:0000259" key="5">
    <source>
        <dbReference type="PROSITE" id="PS50893"/>
    </source>
</evidence>
<dbReference type="InterPro" id="IPR017871">
    <property type="entry name" value="ABC_transporter-like_CS"/>
</dbReference>
<dbReference type="Pfam" id="PF01955">
    <property type="entry name" value="CbiZ"/>
    <property type="match status" value="1"/>
</dbReference>
<keyword evidence="3 6" id="KW-0067">ATP-binding</keyword>
<name>A0A1I0SP47_9BACL</name>
<reference evidence="7" key="1">
    <citation type="submission" date="2016-10" db="EMBL/GenBank/DDBJ databases">
        <authorList>
            <person name="Varghese N."/>
            <person name="Submissions S."/>
        </authorList>
    </citation>
    <scope>NUCLEOTIDE SEQUENCE [LARGE SCALE GENOMIC DNA]</scope>
    <source>
        <strain evidence="7">K1</strain>
    </source>
</reference>
<evidence type="ECO:0000313" key="7">
    <source>
        <dbReference type="Proteomes" id="UP000198979"/>
    </source>
</evidence>
<dbReference type="CDD" id="cd03214">
    <property type="entry name" value="ABC_Iron-Siderophores_B12_Hemin"/>
    <property type="match status" value="1"/>
</dbReference>
<keyword evidence="2" id="KW-0547">Nucleotide-binding</keyword>
<sequence length="486" mass="54265">MIDMIDVKHVSYQYGEKKVLEDVSFTVYEGEFFGMLGPNGSGKTTLMKLMSRELPLQQGDIFVYGQPIQTYKPRQYAKLVATLPQHTDISFGYTVKEMAELGRYPYQSSLLPRWTNEDEQTVTEAIHSVTLTHKQHVRLEQLSGGERQRAALARSLAQQPRVLLLDEPTNHMDVAQQFKLLNLLKQSGLTVVAIFHDINIASLYCDRLLLLKDGKAVACGTPRELLSESMIECVFETKMKRHEHPVLPKPLVTFIPFSMPHIDEGLWHVKEHETMLVVETAKPFKVLSSALVGGGIRWATTFVNRHVPLDYRCDDAEQEMIQFLRQHGFDEQWTVGMMTAVDVKDVAFSFVDEDIRLFVAVTAGVGNAVDSANAWRRTDVVASPGTINTFVFIDGHLSEAAFVQALMTATEAKAKALCDKQVVDPQTNTIATGTSTDSIAIAASQQGTCYAYAGTITPVGKQLARAVYEATQTAIDRYRKRKGESR</sequence>
<dbReference type="InterPro" id="IPR003593">
    <property type="entry name" value="AAA+_ATPase"/>
</dbReference>
<protein>
    <submittedName>
        <fullName evidence="6">Iron complex transport system ATP-binding protein</fullName>
    </submittedName>
</protein>
<proteinExistence type="predicted"/>
<dbReference type="PANTHER" id="PTHR42794:SF1">
    <property type="entry name" value="HEMIN IMPORT ATP-BINDING PROTEIN HMUV"/>
    <property type="match status" value="1"/>
</dbReference>
<dbReference type="GO" id="GO:0016887">
    <property type="term" value="F:ATP hydrolysis activity"/>
    <property type="evidence" value="ECO:0007669"/>
    <property type="project" value="InterPro"/>
</dbReference>
<evidence type="ECO:0000256" key="3">
    <source>
        <dbReference type="ARBA" id="ARBA00022840"/>
    </source>
</evidence>
<keyword evidence="7" id="KW-1185">Reference proteome</keyword>
<dbReference type="AlphaFoldDB" id="A0A1I0SP47"/>
<evidence type="ECO:0000256" key="2">
    <source>
        <dbReference type="ARBA" id="ARBA00022741"/>
    </source>
</evidence>
<dbReference type="SMART" id="SM00382">
    <property type="entry name" value="AAA"/>
    <property type="match status" value="1"/>
</dbReference>
<dbReference type="SUPFAM" id="SSF52540">
    <property type="entry name" value="P-loop containing nucleoside triphosphate hydrolases"/>
    <property type="match status" value="1"/>
</dbReference>
<dbReference type="Proteomes" id="UP000198979">
    <property type="component" value="Unassembled WGS sequence"/>
</dbReference>
<gene>
    <name evidence="6" type="ORF">SAMN05216169_100477</name>
</gene>
<dbReference type="PROSITE" id="PS00211">
    <property type="entry name" value="ABC_TRANSPORTER_1"/>
    <property type="match status" value="1"/>
</dbReference>
<evidence type="ECO:0000256" key="4">
    <source>
        <dbReference type="ARBA" id="ARBA00022967"/>
    </source>
</evidence>
<dbReference type="Pfam" id="PF00005">
    <property type="entry name" value="ABC_tran"/>
    <property type="match status" value="1"/>
</dbReference>
<dbReference type="GO" id="GO:0005524">
    <property type="term" value="F:ATP binding"/>
    <property type="evidence" value="ECO:0007669"/>
    <property type="project" value="UniProtKB-KW"/>
</dbReference>
<dbReference type="PROSITE" id="PS50893">
    <property type="entry name" value="ABC_TRANSPORTER_2"/>
    <property type="match status" value="1"/>
</dbReference>
<evidence type="ECO:0000256" key="1">
    <source>
        <dbReference type="ARBA" id="ARBA00022448"/>
    </source>
</evidence>
<evidence type="ECO:0000313" key="6">
    <source>
        <dbReference type="EMBL" id="SFA41288.1"/>
    </source>
</evidence>
<accession>A0A1I0SP47</accession>
<dbReference type="EMBL" id="FOJQ01000004">
    <property type="protein sequence ID" value="SFA41288.1"/>
    <property type="molecule type" value="Genomic_DNA"/>
</dbReference>
<keyword evidence="1" id="KW-0813">Transport</keyword>
<dbReference type="FunFam" id="3.40.50.300:FF:000134">
    <property type="entry name" value="Iron-enterobactin ABC transporter ATP-binding protein"/>
    <property type="match status" value="1"/>
</dbReference>
<dbReference type="InterPro" id="IPR002808">
    <property type="entry name" value="AdoCbi_amidolase"/>
</dbReference>